<dbReference type="Gene3D" id="3.40.50.720">
    <property type="entry name" value="NAD(P)-binding Rossmann-like Domain"/>
    <property type="match status" value="1"/>
</dbReference>
<dbReference type="Pfam" id="PF13561">
    <property type="entry name" value="adh_short_C2"/>
    <property type="match status" value="1"/>
</dbReference>
<name>A0ABN6MRQ0_9BACT</name>
<reference evidence="5" key="1">
    <citation type="journal article" date="2022" name="Int. J. Syst. Evol. Microbiol.">
        <title>Anaeromyxobacter oryzae sp. nov., Anaeromyxobacter diazotrophicus sp. nov. and Anaeromyxobacter paludicola sp. nov., isolated from paddy soils.</title>
        <authorList>
            <person name="Itoh H."/>
            <person name="Xu Z."/>
            <person name="Mise K."/>
            <person name="Masuda Y."/>
            <person name="Ushijima N."/>
            <person name="Hayakawa C."/>
            <person name="Shiratori Y."/>
            <person name="Senoo K."/>
        </authorList>
    </citation>
    <scope>NUCLEOTIDE SEQUENCE [LARGE SCALE GENOMIC DNA]</scope>
    <source>
        <strain evidence="5">Red232</strain>
    </source>
</reference>
<dbReference type="PRINTS" id="PR00080">
    <property type="entry name" value="SDRFAMILY"/>
</dbReference>
<dbReference type="PRINTS" id="PR00081">
    <property type="entry name" value="GDHRDH"/>
</dbReference>
<evidence type="ECO:0000259" key="3">
    <source>
        <dbReference type="SMART" id="SM00822"/>
    </source>
</evidence>
<evidence type="ECO:0000256" key="2">
    <source>
        <dbReference type="ARBA" id="ARBA00023002"/>
    </source>
</evidence>
<sequence length="262" mass="26271">MTARTSGPILVTGGSSGIGAAVARLSVARGWPVVITYRSQQAAAAALVAELRDAGGEAHALAADVAKEGDVVRLFAEVDARFPGRPLAGLVNSAGIGGRHGPVGTFTGEDLAALWATNVTGTIIASREAVARFSRSGAGAIVNVSSMAATIGGRPGASAYAASKAAVDTFTVGLAKEVAARGIRVNAVRPGFTDTAMTRRVTDDPAALAAIAATIPANRIATAEEVARPIVWLLSDEASFVTGARLDVSGGGFVIGGRPLEA</sequence>
<comment type="similarity">
    <text evidence="1">Belongs to the short-chain dehydrogenases/reductases (SDR) family.</text>
</comment>
<dbReference type="InterPro" id="IPR002347">
    <property type="entry name" value="SDR_fam"/>
</dbReference>
<dbReference type="InterPro" id="IPR036291">
    <property type="entry name" value="NAD(P)-bd_dom_sf"/>
</dbReference>
<keyword evidence="2" id="KW-0560">Oxidoreductase</keyword>
<proteinExistence type="inferred from homology"/>
<organism evidence="4 5">
    <name type="scientific">Anaeromyxobacter oryzae</name>
    <dbReference type="NCBI Taxonomy" id="2918170"/>
    <lineage>
        <taxon>Bacteria</taxon>
        <taxon>Pseudomonadati</taxon>
        <taxon>Myxococcota</taxon>
        <taxon>Myxococcia</taxon>
        <taxon>Myxococcales</taxon>
        <taxon>Cystobacterineae</taxon>
        <taxon>Anaeromyxobacteraceae</taxon>
        <taxon>Anaeromyxobacter</taxon>
    </lineage>
</organism>
<dbReference type="RefSeq" id="WP_248360005.1">
    <property type="nucleotide sequence ID" value="NZ_AP025591.1"/>
</dbReference>
<protein>
    <submittedName>
        <fullName evidence="4">Short-chain dehydrogenase</fullName>
    </submittedName>
</protein>
<gene>
    <name evidence="4" type="ORF">AMOR_13800</name>
</gene>
<evidence type="ECO:0000313" key="4">
    <source>
        <dbReference type="EMBL" id="BDG02384.1"/>
    </source>
</evidence>
<keyword evidence="5" id="KW-1185">Reference proteome</keyword>
<dbReference type="SUPFAM" id="SSF51735">
    <property type="entry name" value="NAD(P)-binding Rossmann-fold domains"/>
    <property type="match status" value="1"/>
</dbReference>
<evidence type="ECO:0000256" key="1">
    <source>
        <dbReference type="ARBA" id="ARBA00006484"/>
    </source>
</evidence>
<evidence type="ECO:0000313" key="5">
    <source>
        <dbReference type="Proteomes" id="UP001162891"/>
    </source>
</evidence>
<dbReference type="InterPro" id="IPR057326">
    <property type="entry name" value="KR_dom"/>
</dbReference>
<dbReference type="PANTHER" id="PTHR43639">
    <property type="entry name" value="OXIDOREDUCTASE, SHORT-CHAIN DEHYDROGENASE/REDUCTASE FAMILY (AFU_ORTHOLOGUE AFUA_5G02870)"/>
    <property type="match status" value="1"/>
</dbReference>
<dbReference type="PANTHER" id="PTHR43639:SF1">
    <property type="entry name" value="SHORT-CHAIN DEHYDROGENASE_REDUCTASE FAMILY PROTEIN"/>
    <property type="match status" value="1"/>
</dbReference>
<dbReference type="Proteomes" id="UP001162891">
    <property type="component" value="Chromosome"/>
</dbReference>
<dbReference type="SMART" id="SM00822">
    <property type="entry name" value="PKS_KR"/>
    <property type="match status" value="1"/>
</dbReference>
<accession>A0ABN6MRQ0</accession>
<dbReference type="CDD" id="cd05233">
    <property type="entry name" value="SDR_c"/>
    <property type="match status" value="1"/>
</dbReference>
<feature type="domain" description="Ketoreductase" evidence="3">
    <location>
        <begin position="7"/>
        <end position="193"/>
    </location>
</feature>
<dbReference type="EMBL" id="AP025591">
    <property type="protein sequence ID" value="BDG02384.1"/>
    <property type="molecule type" value="Genomic_DNA"/>
</dbReference>